<evidence type="ECO:0000313" key="6">
    <source>
        <dbReference type="RefSeq" id="XP_022153962.1"/>
    </source>
</evidence>
<feature type="region of interest" description="Disordered" evidence="3">
    <location>
        <begin position="1"/>
        <end position="44"/>
    </location>
</feature>
<comment type="domain">
    <text evidence="2">The jas domain is required for interaction with COI1.</text>
</comment>
<dbReference type="AlphaFoldDB" id="A0A6J1DKD8"/>
<evidence type="ECO:0000313" key="5">
    <source>
        <dbReference type="Proteomes" id="UP000504603"/>
    </source>
</evidence>
<evidence type="ECO:0000256" key="2">
    <source>
        <dbReference type="RuleBase" id="RU369065"/>
    </source>
</evidence>
<dbReference type="GO" id="GO:0009611">
    <property type="term" value="P:response to wounding"/>
    <property type="evidence" value="ECO:0007669"/>
    <property type="project" value="UniProtKB-UniRule"/>
</dbReference>
<dbReference type="RefSeq" id="XP_022153962.1">
    <property type="nucleotide sequence ID" value="XM_022298270.1"/>
</dbReference>
<keyword evidence="2" id="KW-0539">Nucleus</keyword>
<dbReference type="OrthoDB" id="1939212at2759"/>
<organism evidence="5 6">
    <name type="scientific">Momordica charantia</name>
    <name type="common">Bitter gourd</name>
    <name type="synonym">Balsam pear</name>
    <dbReference type="NCBI Taxonomy" id="3673"/>
    <lineage>
        <taxon>Eukaryota</taxon>
        <taxon>Viridiplantae</taxon>
        <taxon>Streptophyta</taxon>
        <taxon>Embryophyta</taxon>
        <taxon>Tracheophyta</taxon>
        <taxon>Spermatophyta</taxon>
        <taxon>Magnoliopsida</taxon>
        <taxon>eudicotyledons</taxon>
        <taxon>Gunneridae</taxon>
        <taxon>Pentapetalae</taxon>
        <taxon>rosids</taxon>
        <taxon>fabids</taxon>
        <taxon>Cucurbitales</taxon>
        <taxon>Cucurbitaceae</taxon>
        <taxon>Momordiceae</taxon>
        <taxon>Momordica</taxon>
    </lineage>
</organism>
<dbReference type="GeneID" id="111021350"/>
<feature type="region of interest" description="Disordered" evidence="3">
    <location>
        <begin position="265"/>
        <end position="306"/>
    </location>
</feature>
<evidence type="ECO:0000256" key="1">
    <source>
        <dbReference type="ARBA" id="ARBA00008614"/>
    </source>
</evidence>
<dbReference type="InterPro" id="IPR010399">
    <property type="entry name" value="Tify_dom"/>
</dbReference>
<feature type="compositionally biased region" description="Polar residues" evidence="3">
    <location>
        <begin position="362"/>
        <end position="382"/>
    </location>
</feature>
<dbReference type="Pfam" id="PF06200">
    <property type="entry name" value="tify"/>
    <property type="match status" value="1"/>
</dbReference>
<reference evidence="6" key="1">
    <citation type="submission" date="2025-08" db="UniProtKB">
        <authorList>
            <consortium name="RefSeq"/>
        </authorList>
    </citation>
    <scope>IDENTIFICATION</scope>
</reference>
<name>A0A6J1DKD8_MOMCH</name>
<proteinExistence type="inferred from homology"/>
<keyword evidence="5" id="KW-1185">Reference proteome</keyword>
<evidence type="ECO:0000256" key="3">
    <source>
        <dbReference type="SAM" id="MobiDB-lite"/>
    </source>
</evidence>
<comment type="similarity">
    <text evidence="1 2">Belongs to the TIFY/JAZ family.</text>
</comment>
<feature type="compositionally biased region" description="Polar residues" evidence="3">
    <location>
        <begin position="29"/>
        <end position="44"/>
    </location>
</feature>
<comment type="function">
    <text evidence="2">Repressor of jasmonate responses.</text>
</comment>
<comment type="subcellular location">
    <subcellularLocation>
        <location evidence="2">Nucleus</location>
    </subcellularLocation>
</comment>
<dbReference type="GO" id="GO:0031347">
    <property type="term" value="P:regulation of defense response"/>
    <property type="evidence" value="ECO:0007669"/>
    <property type="project" value="UniProtKB-UniRule"/>
</dbReference>
<gene>
    <name evidence="6" type="primary">LOC111021350</name>
</gene>
<dbReference type="Pfam" id="PF09425">
    <property type="entry name" value="Jas_motif"/>
    <property type="match status" value="1"/>
</dbReference>
<feature type="domain" description="Tify" evidence="4">
    <location>
        <begin position="187"/>
        <end position="222"/>
    </location>
</feature>
<dbReference type="PANTHER" id="PTHR33077:SF149">
    <property type="entry name" value="PROTEIN TIFY"/>
    <property type="match status" value="1"/>
</dbReference>
<dbReference type="PANTHER" id="PTHR33077">
    <property type="entry name" value="PROTEIN TIFY 4A-RELATED-RELATED"/>
    <property type="match status" value="1"/>
</dbReference>
<accession>A0A6J1DKD8</accession>
<evidence type="ECO:0000259" key="4">
    <source>
        <dbReference type="PROSITE" id="PS51320"/>
    </source>
</evidence>
<dbReference type="KEGG" id="mcha:111021350"/>
<dbReference type="GO" id="GO:2000022">
    <property type="term" value="P:regulation of jasmonic acid mediated signaling pathway"/>
    <property type="evidence" value="ECO:0007669"/>
    <property type="project" value="UniProtKB-UniRule"/>
</dbReference>
<dbReference type="GO" id="GO:0005634">
    <property type="term" value="C:nucleus"/>
    <property type="evidence" value="ECO:0007669"/>
    <property type="project" value="UniProtKB-SubCell"/>
</dbReference>
<protein>
    <recommendedName>
        <fullName evidence="2">Protein TIFY</fullName>
    </recommendedName>
    <alternativeName>
        <fullName evidence="2">Jasmonate ZIM domain-containing protein</fullName>
    </alternativeName>
</protein>
<dbReference type="Proteomes" id="UP000504603">
    <property type="component" value="Unplaced"/>
</dbReference>
<dbReference type="PROSITE" id="PS51320">
    <property type="entry name" value="TIFY"/>
    <property type="match status" value="1"/>
</dbReference>
<dbReference type="InterPro" id="IPR040390">
    <property type="entry name" value="TIFY/JAZ"/>
</dbReference>
<feature type="compositionally biased region" description="Polar residues" evidence="3">
    <location>
        <begin position="265"/>
        <end position="284"/>
    </location>
</feature>
<sequence length="382" mass="39756">MERDFLGLSSKEPLAMVKEEIDNDGGQDSGSTKGSGVPWSSNKASALPHLMPFKISSEDKTSKLASDPILPTSDSFDPKRRAAEIQKTFNHDRQGGTHFSLAAYPMQPDLYSIHRPHEAKLFSVPNQGIPVSIGNASLKNPFALPGQMAGSILKQPLGGVPVSSSPNSFFPPFGSIVGLTEPWNSLKGGSPAQLTIFYGGTVNVYDDITPEKAQAIMFLAGAGSAISNMAHPKGQAHGMGAKMAATDAAPLNQPGSALPCPALSSPLSVSSHTGAQSGSGSSCTDDLRVAKPNGVPTTPMSKAEPPRIVSAVEPVAATAMMPSAVPQARKASLARFLEKRKERAMNSAPYNLAKKYPDCAATESNGANFSSPVTGNSANVAS</sequence>
<dbReference type="SMART" id="SM00979">
    <property type="entry name" value="TIFY"/>
    <property type="match status" value="1"/>
</dbReference>
<feature type="region of interest" description="Disordered" evidence="3">
    <location>
        <begin position="361"/>
        <end position="382"/>
    </location>
</feature>
<keyword evidence="2" id="KW-1184">Jasmonic acid signaling pathway</keyword>
<dbReference type="InterPro" id="IPR018467">
    <property type="entry name" value="CCT_CS"/>
</dbReference>